<evidence type="ECO:0000259" key="1">
    <source>
        <dbReference type="Pfam" id="PF18865"/>
    </source>
</evidence>
<dbReference type="EMBL" id="BAABHV010000005">
    <property type="protein sequence ID" value="GAA5048348.1"/>
    <property type="molecule type" value="Genomic_DNA"/>
</dbReference>
<reference evidence="3" key="1">
    <citation type="journal article" date="2019" name="Int. J. Syst. Evol. Microbiol.">
        <title>The Global Catalogue of Microorganisms (GCM) 10K type strain sequencing project: providing services to taxonomists for standard genome sequencing and annotation.</title>
        <authorList>
            <consortium name="The Broad Institute Genomics Platform"/>
            <consortium name="The Broad Institute Genome Sequencing Center for Infectious Disease"/>
            <person name="Wu L."/>
            <person name="Ma J."/>
        </authorList>
    </citation>
    <scope>NUCLEOTIDE SEQUENCE [LARGE SCALE GENOMIC DNA]</scope>
    <source>
        <strain evidence="3">JCM 18014</strain>
    </source>
</reference>
<dbReference type="RefSeq" id="WP_346031606.1">
    <property type="nucleotide sequence ID" value="NZ_BAABHV010000005.1"/>
</dbReference>
<feature type="domain" description="AbiJ N-terminal" evidence="1">
    <location>
        <begin position="5"/>
        <end position="86"/>
    </location>
</feature>
<dbReference type="InterPro" id="IPR040508">
    <property type="entry name" value="AbiJ_NTD5"/>
</dbReference>
<evidence type="ECO:0000313" key="2">
    <source>
        <dbReference type="EMBL" id="GAA5048348.1"/>
    </source>
</evidence>
<proteinExistence type="predicted"/>
<accession>A0ABP9K010</accession>
<protein>
    <recommendedName>
        <fullName evidence="1">AbiJ N-terminal domain-containing protein</fullName>
    </recommendedName>
</protein>
<dbReference type="Pfam" id="PF18865">
    <property type="entry name" value="AbiJ_NTD5"/>
    <property type="match status" value="1"/>
</dbReference>
<comment type="caution">
    <text evidence="2">The sequence shown here is derived from an EMBL/GenBank/DDBJ whole genome shotgun (WGS) entry which is preliminary data.</text>
</comment>
<name>A0ABP9K010_9SPHN</name>
<organism evidence="2 3">
    <name type="scientific">Erythrobacter westpacificensis</name>
    <dbReference type="NCBI Taxonomy" id="1055231"/>
    <lineage>
        <taxon>Bacteria</taxon>
        <taxon>Pseudomonadati</taxon>
        <taxon>Pseudomonadota</taxon>
        <taxon>Alphaproteobacteria</taxon>
        <taxon>Sphingomonadales</taxon>
        <taxon>Erythrobacteraceae</taxon>
        <taxon>Erythrobacter/Porphyrobacter group</taxon>
        <taxon>Erythrobacter</taxon>
    </lineage>
</organism>
<dbReference type="Proteomes" id="UP001500518">
    <property type="component" value="Unassembled WGS sequence"/>
</dbReference>
<keyword evidence="3" id="KW-1185">Reference proteome</keyword>
<sequence>MRLESEQQKRILPLKAAIVENFDREKWLELGLMTGFMEEIRGHSRLLRSWDFGDPDYPGHVLDILVAMVTRDPGNLNIIEEYVLDSSAGVPFAQADGRKRISISPRVFDIPSETPQLDFVSVMMPFDASFNGVYTAIQAACRNSALTCQRADNIWNRSTVIQDVVDLIWRSSIVICDFSGRNANVFYECGIAHTLGRHVVPITQSKGDVPFDLQHHRYLQYHPNDEGLASLSRDLETRLRTLAGQIREEK</sequence>
<evidence type="ECO:0000313" key="3">
    <source>
        <dbReference type="Proteomes" id="UP001500518"/>
    </source>
</evidence>
<gene>
    <name evidence="2" type="ORF">GCM10023208_05470</name>
</gene>